<protein>
    <recommendedName>
        <fullName evidence="3">RRM domain-containing protein</fullName>
    </recommendedName>
</protein>
<dbReference type="Pfam" id="PF23267">
    <property type="entry name" value="ENOX1"/>
    <property type="match status" value="1"/>
</dbReference>
<evidence type="ECO:0000313" key="5">
    <source>
        <dbReference type="Proteomes" id="UP000030746"/>
    </source>
</evidence>
<dbReference type="Pfam" id="PF00076">
    <property type="entry name" value="RRM_1"/>
    <property type="match status" value="1"/>
</dbReference>
<dbReference type="PANTHER" id="PTHR16001">
    <property type="entry name" value="ECTO-NOX DISULFIDE-THIOL EXCHANGER"/>
    <property type="match status" value="1"/>
</dbReference>
<evidence type="ECO:0000256" key="2">
    <source>
        <dbReference type="SAM" id="MobiDB-lite"/>
    </source>
</evidence>
<gene>
    <name evidence="4" type="ORF">LOTGIDRAFT_184925</name>
</gene>
<dbReference type="GO" id="GO:0007624">
    <property type="term" value="P:ultradian rhythm"/>
    <property type="evidence" value="ECO:0007669"/>
    <property type="project" value="InterPro"/>
</dbReference>
<feature type="compositionally biased region" description="Basic and acidic residues" evidence="2">
    <location>
        <begin position="315"/>
        <end position="338"/>
    </location>
</feature>
<dbReference type="GO" id="GO:0003723">
    <property type="term" value="F:RNA binding"/>
    <property type="evidence" value="ECO:0007669"/>
    <property type="project" value="UniProtKB-UniRule"/>
</dbReference>
<accession>V4AL77</accession>
<dbReference type="GO" id="GO:0009897">
    <property type="term" value="C:external side of plasma membrane"/>
    <property type="evidence" value="ECO:0007669"/>
    <property type="project" value="InterPro"/>
</dbReference>
<keyword evidence="1" id="KW-0694">RNA-binding</keyword>
<sequence>MGPVGPGIDPSLPIQRDIINLKSCSLYPPPPGTPPRTHRERPPGCRTIFIGGLPDTATEEILTEVFDSCGPIISVRLSKKNFAHIRFQMMDSADRALFISGYRMKIENKDDKPNTGRIHVDYAVARDDQYEFECQQRALAREMRHRMSVEEARLRGPSPPPVTHFNDHEASVVLDQLKSDENFIKASITLVTWLERGDCVRRTSNMFFSMIQASNSHVRCLLNEKQQFEEDLQRAKLTFRQQIESILKQFDQIDKIFAAASKQRCWDHFSKAQRKSIELWNKQAKEIHINQQEEFLNEREEDEMDLSDQEDTEVEGDKPEAADKADAEGAPSLREENDSLKCQLEGYKNEIDLIKQDSLTQVKALQNTLQALQQITITEDDHVASKKDDSKEAEEEADVITIKDDEDLPIVEEVNDTTSVVPLSQSFGKEMAVEIIPVFKVPTDLGESTVTSSGINLNPKEAKLLGLICCFLHVHPFGATVDYLWSYLNQLEIVKPREVEDLLERFPMLFKQIVHGIGASIERRWNFCGYTNLTG</sequence>
<feature type="region of interest" description="Disordered" evidence="2">
    <location>
        <begin position="294"/>
        <end position="338"/>
    </location>
</feature>
<dbReference type="InterPro" id="IPR012677">
    <property type="entry name" value="Nucleotide-bd_a/b_plait_sf"/>
</dbReference>
<dbReference type="AlphaFoldDB" id="V4AL77"/>
<dbReference type="Proteomes" id="UP000030746">
    <property type="component" value="Unassembled WGS sequence"/>
</dbReference>
<dbReference type="SUPFAM" id="SSF54928">
    <property type="entry name" value="RNA-binding domain, RBD"/>
    <property type="match status" value="1"/>
</dbReference>
<dbReference type="Gene3D" id="3.30.70.330">
    <property type="match status" value="1"/>
</dbReference>
<dbReference type="HOGENOM" id="CLU_019282_1_1_1"/>
<dbReference type="RefSeq" id="XP_009044458.1">
    <property type="nucleotide sequence ID" value="XM_009046210.1"/>
</dbReference>
<dbReference type="OMA" id="FNVYRNH"/>
<dbReference type="CTD" id="20244633"/>
<dbReference type="PROSITE" id="PS50102">
    <property type="entry name" value="RRM"/>
    <property type="match status" value="1"/>
</dbReference>
<dbReference type="PANTHER" id="PTHR16001:SF4">
    <property type="entry name" value="ECTO-NOX DISULFIDE-THIOL EXCHANGER 1-LIKE PROTEIN"/>
    <property type="match status" value="1"/>
</dbReference>
<dbReference type="SMART" id="SM00360">
    <property type="entry name" value="RRM"/>
    <property type="match status" value="1"/>
</dbReference>
<dbReference type="GO" id="GO:0016491">
    <property type="term" value="F:oxidoreductase activity"/>
    <property type="evidence" value="ECO:0007669"/>
    <property type="project" value="InterPro"/>
</dbReference>
<evidence type="ECO:0000313" key="4">
    <source>
        <dbReference type="EMBL" id="ESP04949.1"/>
    </source>
</evidence>
<feature type="compositionally biased region" description="Acidic residues" evidence="2">
    <location>
        <begin position="299"/>
        <end position="314"/>
    </location>
</feature>
<dbReference type="EMBL" id="KB199651">
    <property type="protein sequence ID" value="ESP04949.1"/>
    <property type="molecule type" value="Genomic_DNA"/>
</dbReference>
<keyword evidence="5" id="KW-1185">Reference proteome</keyword>
<dbReference type="InterPro" id="IPR000504">
    <property type="entry name" value="RRM_dom"/>
</dbReference>
<dbReference type="InterPro" id="IPR056611">
    <property type="entry name" value="ENOX1/2_dom"/>
</dbReference>
<dbReference type="STRING" id="225164.V4AL77"/>
<evidence type="ECO:0000256" key="1">
    <source>
        <dbReference type="PROSITE-ProRule" id="PRU00176"/>
    </source>
</evidence>
<proteinExistence type="predicted"/>
<dbReference type="OrthoDB" id="10039782at2759"/>
<feature type="domain" description="RRM" evidence="3">
    <location>
        <begin position="46"/>
        <end position="125"/>
    </location>
</feature>
<dbReference type="InterPro" id="IPR038876">
    <property type="entry name" value="ENOX"/>
</dbReference>
<reference evidence="4 5" key="1">
    <citation type="journal article" date="2013" name="Nature">
        <title>Insights into bilaterian evolution from three spiralian genomes.</title>
        <authorList>
            <person name="Simakov O."/>
            <person name="Marletaz F."/>
            <person name="Cho S.J."/>
            <person name="Edsinger-Gonzales E."/>
            <person name="Havlak P."/>
            <person name="Hellsten U."/>
            <person name="Kuo D.H."/>
            <person name="Larsson T."/>
            <person name="Lv J."/>
            <person name="Arendt D."/>
            <person name="Savage R."/>
            <person name="Osoegawa K."/>
            <person name="de Jong P."/>
            <person name="Grimwood J."/>
            <person name="Chapman J.A."/>
            <person name="Shapiro H."/>
            <person name="Aerts A."/>
            <person name="Otillar R.P."/>
            <person name="Terry A.Y."/>
            <person name="Boore J.L."/>
            <person name="Grigoriev I.V."/>
            <person name="Lindberg D.R."/>
            <person name="Seaver E.C."/>
            <person name="Weisblat D.A."/>
            <person name="Putnam N.H."/>
            <person name="Rokhsar D.S."/>
        </authorList>
    </citation>
    <scope>NUCLEOTIDE SEQUENCE [LARGE SCALE GENOMIC DNA]</scope>
</reference>
<evidence type="ECO:0000259" key="3">
    <source>
        <dbReference type="PROSITE" id="PS50102"/>
    </source>
</evidence>
<organism evidence="4 5">
    <name type="scientific">Lottia gigantea</name>
    <name type="common">Giant owl limpet</name>
    <dbReference type="NCBI Taxonomy" id="225164"/>
    <lineage>
        <taxon>Eukaryota</taxon>
        <taxon>Metazoa</taxon>
        <taxon>Spiralia</taxon>
        <taxon>Lophotrochozoa</taxon>
        <taxon>Mollusca</taxon>
        <taxon>Gastropoda</taxon>
        <taxon>Patellogastropoda</taxon>
        <taxon>Lottioidea</taxon>
        <taxon>Lottiidae</taxon>
        <taxon>Lottia</taxon>
    </lineage>
</organism>
<dbReference type="GeneID" id="20244633"/>
<name>V4AL77_LOTGI</name>
<dbReference type="KEGG" id="lgi:LOTGIDRAFT_184925"/>
<dbReference type="InterPro" id="IPR035979">
    <property type="entry name" value="RBD_domain_sf"/>
</dbReference>